<name>A0A8H7CIR2_9AGAR</name>
<dbReference type="Proteomes" id="UP000623467">
    <property type="component" value="Unassembled WGS sequence"/>
</dbReference>
<feature type="transmembrane region" description="Helical" evidence="2">
    <location>
        <begin position="12"/>
        <end position="34"/>
    </location>
</feature>
<evidence type="ECO:0000313" key="3">
    <source>
        <dbReference type="EMBL" id="KAF7337467.1"/>
    </source>
</evidence>
<proteinExistence type="predicted"/>
<feature type="region of interest" description="Disordered" evidence="1">
    <location>
        <begin position="314"/>
        <end position="377"/>
    </location>
</feature>
<feature type="compositionally biased region" description="Polar residues" evidence="1">
    <location>
        <begin position="73"/>
        <end position="90"/>
    </location>
</feature>
<keyword evidence="4" id="KW-1185">Reference proteome</keyword>
<protein>
    <submittedName>
        <fullName evidence="3">Uncharacterized protein</fullName>
    </submittedName>
</protein>
<comment type="caution">
    <text evidence="3">The sequence shown here is derived from an EMBL/GenBank/DDBJ whole genome shotgun (WGS) entry which is preliminary data.</text>
</comment>
<evidence type="ECO:0000313" key="4">
    <source>
        <dbReference type="Proteomes" id="UP000623467"/>
    </source>
</evidence>
<feature type="compositionally biased region" description="Polar residues" evidence="1">
    <location>
        <begin position="106"/>
        <end position="121"/>
    </location>
</feature>
<feature type="compositionally biased region" description="Low complexity" evidence="1">
    <location>
        <begin position="161"/>
        <end position="178"/>
    </location>
</feature>
<reference evidence="3" key="1">
    <citation type="submission" date="2020-05" db="EMBL/GenBank/DDBJ databases">
        <title>Mycena genomes resolve the evolution of fungal bioluminescence.</title>
        <authorList>
            <person name="Tsai I.J."/>
        </authorList>
    </citation>
    <scope>NUCLEOTIDE SEQUENCE</scope>
    <source>
        <strain evidence="3">160909Yilan</strain>
    </source>
</reference>
<dbReference type="OrthoDB" id="3062721at2759"/>
<feature type="region of interest" description="Disordered" evidence="1">
    <location>
        <begin position="157"/>
        <end position="265"/>
    </location>
</feature>
<evidence type="ECO:0000256" key="2">
    <source>
        <dbReference type="SAM" id="Phobius"/>
    </source>
</evidence>
<keyword evidence="2" id="KW-0472">Membrane</keyword>
<dbReference type="AlphaFoldDB" id="A0A8H7CIR2"/>
<sequence length="377" mass="40270">MSSSSPQRTLFVTLAAQAMSSVGFSVSILAWIWLTLYPPTKPELTEPIPVAVDKKTRRRSAPAALPAHKRRSPSPSIASAETQPSTFSPQRTRRVYFVDSPIASPSRPTNVQRLSNDSSDLSLHGSPTSEISPSSSSSTLVHTFTAIPPQTLETCRESAIESDSSTSSPRPSLSLSRPFQKARPRRSSTTSSASVLDIAPSITGPADSKQRRSSGGLIPPWSFRRVSGPKNSVSIPASSSITPGPASSSTSSASPASAPTPLPVPLFGRKAARRVSTPVPRTQPYAYPYYAQPPIEDEGYTAYLRNLPQFSNEVPVLARSPGTSDSEEALPTPAPSDQRGRNRKTINDRAQAALGLGRRGHPRSASESWAAGYDPRT</sequence>
<evidence type="ECO:0000256" key="1">
    <source>
        <dbReference type="SAM" id="MobiDB-lite"/>
    </source>
</evidence>
<keyword evidence="2" id="KW-0812">Transmembrane</keyword>
<feature type="region of interest" description="Disordered" evidence="1">
    <location>
        <begin position="44"/>
        <end position="141"/>
    </location>
</feature>
<feature type="compositionally biased region" description="Low complexity" evidence="1">
    <location>
        <begin position="234"/>
        <end position="257"/>
    </location>
</feature>
<organism evidence="3 4">
    <name type="scientific">Mycena sanguinolenta</name>
    <dbReference type="NCBI Taxonomy" id="230812"/>
    <lineage>
        <taxon>Eukaryota</taxon>
        <taxon>Fungi</taxon>
        <taxon>Dikarya</taxon>
        <taxon>Basidiomycota</taxon>
        <taxon>Agaricomycotina</taxon>
        <taxon>Agaricomycetes</taxon>
        <taxon>Agaricomycetidae</taxon>
        <taxon>Agaricales</taxon>
        <taxon>Marasmiineae</taxon>
        <taxon>Mycenaceae</taxon>
        <taxon>Mycena</taxon>
    </lineage>
</organism>
<gene>
    <name evidence="3" type="ORF">MSAN_02219700</name>
</gene>
<accession>A0A8H7CIR2</accession>
<feature type="compositionally biased region" description="Low complexity" evidence="1">
    <location>
        <begin position="126"/>
        <end position="139"/>
    </location>
</feature>
<keyword evidence="2" id="KW-1133">Transmembrane helix</keyword>
<dbReference type="EMBL" id="JACAZH010000033">
    <property type="protein sequence ID" value="KAF7337467.1"/>
    <property type="molecule type" value="Genomic_DNA"/>
</dbReference>